<organism evidence="1 2">
    <name type="scientific">Gossypium arboreum</name>
    <name type="common">Tree cotton</name>
    <name type="synonym">Gossypium nanking</name>
    <dbReference type="NCBI Taxonomy" id="29729"/>
    <lineage>
        <taxon>Eukaryota</taxon>
        <taxon>Viridiplantae</taxon>
        <taxon>Streptophyta</taxon>
        <taxon>Embryophyta</taxon>
        <taxon>Tracheophyta</taxon>
        <taxon>Spermatophyta</taxon>
        <taxon>Magnoliopsida</taxon>
        <taxon>eudicotyledons</taxon>
        <taxon>Gunneridae</taxon>
        <taxon>Pentapetalae</taxon>
        <taxon>rosids</taxon>
        <taxon>malvids</taxon>
        <taxon>Malvales</taxon>
        <taxon>Malvaceae</taxon>
        <taxon>Malvoideae</taxon>
        <taxon>Gossypium</taxon>
    </lineage>
</organism>
<comment type="caution">
    <text evidence="1">The sequence shown here is derived from an EMBL/GenBank/DDBJ whole genome shotgun (WGS) entry which is preliminary data.</text>
</comment>
<evidence type="ECO:0000313" key="1">
    <source>
        <dbReference type="EMBL" id="KHF98319.1"/>
    </source>
</evidence>
<name>A0A0B0MC65_GOSAR</name>
<reference evidence="2" key="1">
    <citation type="submission" date="2014-09" db="EMBL/GenBank/DDBJ databases">
        <authorList>
            <person name="Mudge J."/>
            <person name="Ramaraj T."/>
            <person name="Lindquist I.E."/>
            <person name="Bharti A.K."/>
            <person name="Sundararajan A."/>
            <person name="Cameron C.T."/>
            <person name="Woodward J.E."/>
            <person name="May G.D."/>
            <person name="Brubaker C."/>
            <person name="Broadhvest J."/>
            <person name="Wilkins T.A."/>
        </authorList>
    </citation>
    <scope>NUCLEOTIDE SEQUENCE</scope>
    <source>
        <strain evidence="2">cv. AKA8401</strain>
    </source>
</reference>
<accession>A0A0B0MC65</accession>
<evidence type="ECO:0000313" key="2">
    <source>
        <dbReference type="Proteomes" id="UP000032142"/>
    </source>
</evidence>
<protein>
    <submittedName>
        <fullName evidence="1">Uncharacterized protein</fullName>
    </submittedName>
</protein>
<dbReference type="EMBL" id="JRRC01035987">
    <property type="protein sequence ID" value="KHF98319.1"/>
    <property type="molecule type" value="Genomic_DNA"/>
</dbReference>
<sequence>MGYPTFVSQARPRPWHMGV</sequence>
<keyword evidence="2" id="KW-1185">Reference proteome</keyword>
<proteinExistence type="predicted"/>
<dbReference type="AlphaFoldDB" id="A0A0B0MC65"/>
<gene>
    <name evidence="1" type="ORF">F383_37702</name>
</gene>
<dbReference type="Proteomes" id="UP000032142">
    <property type="component" value="Unassembled WGS sequence"/>
</dbReference>